<comment type="caution">
    <text evidence="16">The sequence shown here is derived from an EMBL/GenBank/DDBJ whole genome shotgun (WGS) entry which is preliminary data.</text>
</comment>
<dbReference type="PANTHER" id="PTHR32552:SF81">
    <property type="entry name" value="TONB-DEPENDENT OUTER MEMBRANE RECEPTOR"/>
    <property type="match status" value="1"/>
</dbReference>
<sequence length="795" mass="90049">MHMSGKHGLCKTSLHLAVLMALTAYPQAYAQAQQEVEADTEVEKVVVTSRRKEETLVEIPMSVSSISAMDIVDRNYTSATDIYRTLAGAAMPRGQLILRGLSGGNTTVPNTTATFVDDIPFVFTNLSDVERVEVLRGPQGTLYGSNAIGGTVRIITNKPKLDEFELFGSMQVSAEKDVDGYDNNLTLGINVPLVDGKLALRVNGNKDYDQLPFVNMNTGLQSDKENRFLRSQLLWQVSDQMDVTLGFSRVENHERGENLGDRSKPGYYYDFIATANPDAPYGYDIEDIVVECDPTLERPACRGGSAPKVAQNVAQKYQVWERLDPWYKNSSNLYTLNINHDNLFDVATLNYAGSYRKYSMSSLDSWTRLDADDLFLTWIINDDYDDYQERTTHELRFQNLNPGPLSWTVGMFYDKKLTEDSFNNQNQYHEQGDLVSALALYWWGVDVTELGKENFGNPQNNWRYSLIKDYYRELAFFADVAYTFNLGDMGELELNAGVRRFDLKDDFHDVASGIWSNETTLSGGSESGNRYKFSASWRPSRDMSVYALYSEGYRPGGNNGPLAGSCQDDPNASQRQNRYTSDAIENYELGIKASTFGGRFDFAAAVYQIDWTDIRTSIYMPTCGFSFTANAGEARSQGFEFESTARLADELELTFNTSYTNSEITKDNDAIEAKKGDSMTMVPDWNAYLALDQGFELFGKQAYARVDYTYYGEYKTHFNVRDEDVVPAYSYFNLSGRIDVSNDVKLSLHLNNLFDKEAVQYRYARSRDKDNTTAQQYIEYLAGRTLTLRIDYTFY</sequence>
<evidence type="ECO:0000256" key="7">
    <source>
        <dbReference type="ARBA" id="ARBA00023065"/>
    </source>
</evidence>
<keyword evidence="6" id="KW-0408">Iron</keyword>
<comment type="subcellular location">
    <subcellularLocation>
        <location evidence="1 11">Cell outer membrane</location>
        <topology evidence="1 11">Multi-pass membrane protein</topology>
    </subcellularLocation>
</comment>
<dbReference type="Pfam" id="PF00593">
    <property type="entry name" value="TonB_dep_Rec_b-barrel"/>
    <property type="match status" value="1"/>
</dbReference>
<name>A0ABS3CZG9_9ALTE</name>
<dbReference type="Proteomes" id="UP000663992">
    <property type="component" value="Unassembled WGS sequence"/>
</dbReference>
<evidence type="ECO:0000313" key="17">
    <source>
        <dbReference type="Proteomes" id="UP000663992"/>
    </source>
</evidence>
<keyword evidence="3 11" id="KW-1134">Transmembrane beta strand</keyword>
<comment type="similarity">
    <text evidence="11 12">Belongs to the TonB-dependent receptor family.</text>
</comment>
<dbReference type="InterPro" id="IPR012910">
    <property type="entry name" value="Plug_dom"/>
</dbReference>
<keyword evidence="2 11" id="KW-0813">Transport</keyword>
<dbReference type="InterPro" id="IPR039426">
    <property type="entry name" value="TonB-dep_rcpt-like"/>
</dbReference>
<evidence type="ECO:0000256" key="2">
    <source>
        <dbReference type="ARBA" id="ARBA00022448"/>
    </source>
</evidence>
<dbReference type="InterPro" id="IPR000531">
    <property type="entry name" value="Beta-barrel_TonB"/>
</dbReference>
<dbReference type="EMBL" id="JAFKCS010000014">
    <property type="protein sequence ID" value="MBN7821004.1"/>
    <property type="molecule type" value="Genomic_DNA"/>
</dbReference>
<keyword evidence="8 12" id="KW-0798">TonB box</keyword>
<accession>A0ABS3CZG9</accession>
<keyword evidence="13" id="KW-0732">Signal</keyword>
<evidence type="ECO:0000256" key="12">
    <source>
        <dbReference type="RuleBase" id="RU003357"/>
    </source>
</evidence>
<evidence type="ECO:0000256" key="3">
    <source>
        <dbReference type="ARBA" id="ARBA00022452"/>
    </source>
</evidence>
<dbReference type="InterPro" id="IPR036942">
    <property type="entry name" value="Beta-barrel_TonB_sf"/>
</dbReference>
<evidence type="ECO:0000259" key="15">
    <source>
        <dbReference type="Pfam" id="PF07715"/>
    </source>
</evidence>
<evidence type="ECO:0000256" key="13">
    <source>
        <dbReference type="SAM" id="SignalP"/>
    </source>
</evidence>
<dbReference type="PANTHER" id="PTHR32552">
    <property type="entry name" value="FERRICHROME IRON RECEPTOR-RELATED"/>
    <property type="match status" value="1"/>
</dbReference>
<evidence type="ECO:0000256" key="4">
    <source>
        <dbReference type="ARBA" id="ARBA00022496"/>
    </source>
</evidence>
<evidence type="ECO:0000256" key="9">
    <source>
        <dbReference type="ARBA" id="ARBA00023136"/>
    </source>
</evidence>
<feature type="domain" description="TonB-dependent receptor plug" evidence="15">
    <location>
        <begin position="57"/>
        <end position="151"/>
    </location>
</feature>
<feature type="chain" id="PRO_5045166766" evidence="13">
    <location>
        <begin position="31"/>
        <end position="795"/>
    </location>
</feature>
<dbReference type="CDD" id="cd01347">
    <property type="entry name" value="ligand_gated_channel"/>
    <property type="match status" value="1"/>
</dbReference>
<dbReference type="Gene3D" id="2.40.170.20">
    <property type="entry name" value="TonB-dependent receptor, beta-barrel domain"/>
    <property type="match status" value="2"/>
</dbReference>
<keyword evidence="16" id="KW-0675">Receptor</keyword>
<reference evidence="16 17" key="1">
    <citation type="submission" date="2021-03" db="EMBL/GenBank/DDBJ databases">
        <title>novel species isolated from a fishpond in China.</title>
        <authorList>
            <person name="Lu H."/>
            <person name="Cai Z."/>
        </authorList>
    </citation>
    <scope>NUCLEOTIDE SEQUENCE [LARGE SCALE GENOMIC DNA]</scope>
    <source>
        <strain evidence="16 17">Y57</strain>
    </source>
</reference>
<evidence type="ECO:0000313" key="16">
    <source>
        <dbReference type="EMBL" id="MBN7821004.1"/>
    </source>
</evidence>
<evidence type="ECO:0000256" key="10">
    <source>
        <dbReference type="ARBA" id="ARBA00023237"/>
    </source>
</evidence>
<dbReference type="Pfam" id="PF07715">
    <property type="entry name" value="Plug"/>
    <property type="match status" value="1"/>
</dbReference>
<keyword evidence="17" id="KW-1185">Reference proteome</keyword>
<dbReference type="PROSITE" id="PS52016">
    <property type="entry name" value="TONB_DEPENDENT_REC_3"/>
    <property type="match status" value="1"/>
</dbReference>
<protein>
    <submittedName>
        <fullName evidence="16">TonB-dependent receptor</fullName>
    </submittedName>
</protein>
<organism evidence="16 17">
    <name type="scientific">Bowmanella yangjiangensis</name>
    <dbReference type="NCBI Taxonomy" id="2811230"/>
    <lineage>
        <taxon>Bacteria</taxon>
        <taxon>Pseudomonadati</taxon>
        <taxon>Pseudomonadota</taxon>
        <taxon>Gammaproteobacteria</taxon>
        <taxon>Alteromonadales</taxon>
        <taxon>Alteromonadaceae</taxon>
        <taxon>Bowmanella</taxon>
    </lineage>
</organism>
<feature type="domain" description="TonB-dependent receptor-like beta-barrel" evidence="14">
    <location>
        <begin position="320"/>
        <end position="753"/>
    </location>
</feature>
<evidence type="ECO:0000256" key="6">
    <source>
        <dbReference type="ARBA" id="ARBA00023004"/>
    </source>
</evidence>
<feature type="signal peptide" evidence="13">
    <location>
        <begin position="1"/>
        <end position="30"/>
    </location>
</feature>
<evidence type="ECO:0000256" key="8">
    <source>
        <dbReference type="ARBA" id="ARBA00023077"/>
    </source>
</evidence>
<gene>
    <name evidence="16" type="ORF">J0A65_14130</name>
</gene>
<evidence type="ECO:0000256" key="1">
    <source>
        <dbReference type="ARBA" id="ARBA00004571"/>
    </source>
</evidence>
<evidence type="ECO:0000256" key="5">
    <source>
        <dbReference type="ARBA" id="ARBA00022692"/>
    </source>
</evidence>
<evidence type="ECO:0000259" key="14">
    <source>
        <dbReference type="Pfam" id="PF00593"/>
    </source>
</evidence>
<evidence type="ECO:0000256" key="11">
    <source>
        <dbReference type="PROSITE-ProRule" id="PRU01360"/>
    </source>
</evidence>
<dbReference type="SUPFAM" id="SSF56935">
    <property type="entry name" value="Porins"/>
    <property type="match status" value="1"/>
</dbReference>
<keyword evidence="10 11" id="KW-0998">Cell outer membrane</keyword>
<proteinExistence type="inferred from homology"/>
<keyword evidence="7" id="KW-0406">Ion transport</keyword>
<keyword evidence="4" id="KW-0410">Iron transport</keyword>
<keyword evidence="5 11" id="KW-0812">Transmembrane</keyword>
<keyword evidence="9 11" id="KW-0472">Membrane</keyword>